<accession>A9A6V4</accession>
<dbReference type="AlphaFoldDB" id="A9A6V4"/>
<protein>
    <recommendedName>
        <fullName evidence="2">Transposon-encoded protein</fullName>
    </recommendedName>
</protein>
<dbReference type="Pfam" id="PF09853">
    <property type="entry name" value="DUF2080"/>
    <property type="match status" value="1"/>
</dbReference>
<name>A9A6V4_METM6</name>
<dbReference type="InterPro" id="IPR019205">
    <property type="entry name" value="DUF2080_transposon-encoded"/>
</dbReference>
<dbReference type="HOGENOM" id="CLU_211272_0_0_2"/>
<dbReference type="STRING" id="444158.MmarC6_0565"/>
<gene>
    <name evidence="1" type="ordered locus">MmarC6_0565</name>
</gene>
<organism evidence="1">
    <name type="scientific">Methanococcus maripaludis (strain C6 / ATCC BAA-1332)</name>
    <dbReference type="NCBI Taxonomy" id="444158"/>
    <lineage>
        <taxon>Archaea</taxon>
        <taxon>Methanobacteriati</taxon>
        <taxon>Methanobacteriota</taxon>
        <taxon>Methanomada group</taxon>
        <taxon>Methanococci</taxon>
        <taxon>Methanococcales</taxon>
        <taxon>Methanococcaceae</taxon>
        <taxon>Methanococcus</taxon>
    </lineage>
</organism>
<sequence length="42" mass="4674">MKEKTIIKQVKPSGNTGHVTLPKKLIGKKVKITIKEGENKDD</sequence>
<dbReference type="eggNOG" id="arCOG08100">
    <property type="taxonomic scope" value="Archaea"/>
</dbReference>
<evidence type="ECO:0008006" key="2">
    <source>
        <dbReference type="Google" id="ProtNLM"/>
    </source>
</evidence>
<reference evidence="1" key="1">
    <citation type="submission" date="2007-10" db="EMBL/GenBank/DDBJ databases">
        <title>Complete sequence of Methanococcus maripaludis C6.</title>
        <authorList>
            <consortium name="US DOE Joint Genome Institute"/>
            <person name="Copeland A."/>
            <person name="Lucas S."/>
            <person name="Lapidus A."/>
            <person name="Barry K."/>
            <person name="Glavina del Rio T."/>
            <person name="Dalin E."/>
            <person name="Tice H."/>
            <person name="Pitluck S."/>
            <person name="Clum A."/>
            <person name="Schmutz J."/>
            <person name="Larimer F."/>
            <person name="Land M."/>
            <person name="Hauser L."/>
            <person name="Kyrpides N."/>
            <person name="Mikhailova N."/>
            <person name="Sieprawska-Lupa M."/>
            <person name="Whitman W.B."/>
            <person name="Richardson P."/>
        </authorList>
    </citation>
    <scope>NUCLEOTIDE SEQUENCE [LARGE SCALE GENOMIC DNA]</scope>
    <source>
        <strain evidence="1">C6</strain>
    </source>
</reference>
<proteinExistence type="predicted"/>
<dbReference type="NCBIfam" id="NF033496">
    <property type="entry name" value="DUF2080_fam_acc"/>
    <property type="match status" value="1"/>
</dbReference>
<dbReference type="KEGG" id="mmx:MmarC6_0565"/>
<dbReference type="EMBL" id="CP000867">
    <property type="protein sequence ID" value="ABX01382.1"/>
    <property type="molecule type" value="Genomic_DNA"/>
</dbReference>
<evidence type="ECO:0000313" key="1">
    <source>
        <dbReference type="EMBL" id="ABX01382.1"/>
    </source>
</evidence>
<dbReference type="OrthoDB" id="61357at2157"/>